<proteinExistence type="predicted"/>
<dbReference type="EMBL" id="AUPL01008152">
    <property type="protein sequence ID" value="ESL04887.1"/>
    <property type="molecule type" value="Genomic_DNA"/>
</dbReference>
<evidence type="ECO:0000313" key="3">
    <source>
        <dbReference type="Proteomes" id="UP000031737"/>
    </source>
</evidence>
<organism evidence="2 3">
    <name type="scientific">Trypanosoma rangeli SC58</name>
    <dbReference type="NCBI Taxonomy" id="429131"/>
    <lineage>
        <taxon>Eukaryota</taxon>
        <taxon>Discoba</taxon>
        <taxon>Euglenozoa</taxon>
        <taxon>Kinetoplastea</taxon>
        <taxon>Metakinetoplastina</taxon>
        <taxon>Trypanosomatida</taxon>
        <taxon>Trypanosomatidae</taxon>
        <taxon>Trypanosoma</taxon>
        <taxon>Herpetosoma</taxon>
    </lineage>
</organism>
<dbReference type="VEuPathDB" id="TriTrypDB:TRSC58_07567"/>
<protein>
    <recommendedName>
        <fullName evidence="4">Transmembrane protein</fullName>
    </recommendedName>
</protein>
<evidence type="ECO:0000256" key="1">
    <source>
        <dbReference type="SAM" id="Phobius"/>
    </source>
</evidence>
<name>A0A061IV00_TRYRA</name>
<reference evidence="2 3" key="1">
    <citation type="submission" date="2013-07" db="EMBL/GenBank/DDBJ databases">
        <authorList>
            <person name="Stoco P.H."/>
            <person name="Wagner G."/>
            <person name="Gerber A."/>
            <person name="Zaha A."/>
            <person name="Thompson C."/>
            <person name="Bartholomeu D.C."/>
            <person name="Luckemeyer D.D."/>
            <person name="Bahia D."/>
            <person name="Loreto E."/>
            <person name="Prestes E.B."/>
            <person name="Lima F.M."/>
            <person name="Rodrigues-Luiz G."/>
            <person name="Vallejo G.A."/>
            <person name="Filho J.F."/>
            <person name="Monteiro K.M."/>
            <person name="Tyler K.M."/>
            <person name="de Almeida L.G."/>
            <person name="Ortiz M.F."/>
            <person name="Siervo M.A."/>
            <person name="de Moraes M.H."/>
            <person name="Cunha O.L."/>
            <person name="Mendonca-Neto R."/>
            <person name="Silva R."/>
            <person name="Teixeira S.M."/>
            <person name="Murta S.M."/>
            <person name="Sincero T.C."/>
            <person name="Mendes T.A."/>
            <person name="Urmenyi T.P."/>
            <person name="Silva V.G."/>
            <person name="da Rocha W.D."/>
            <person name="Andersson B."/>
            <person name="Romanha A.J."/>
            <person name="Steindel M."/>
            <person name="de Vasconcelos A.T."/>
            <person name="Grisard E.C."/>
        </authorList>
    </citation>
    <scope>NUCLEOTIDE SEQUENCE [LARGE SCALE GENOMIC DNA]</scope>
    <source>
        <strain evidence="2 3">SC58</strain>
    </source>
</reference>
<dbReference type="AlphaFoldDB" id="A0A061IV00"/>
<feature type="transmembrane region" description="Helical" evidence="1">
    <location>
        <begin position="26"/>
        <end position="48"/>
    </location>
</feature>
<keyword evidence="3" id="KW-1185">Reference proteome</keyword>
<keyword evidence="1" id="KW-0812">Transmembrane</keyword>
<keyword evidence="1" id="KW-1133">Transmembrane helix</keyword>
<gene>
    <name evidence="2" type="ORF">TRSC58_07567</name>
</gene>
<dbReference type="Proteomes" id="UP000031737">
    <property type="component" value="Unassembled WGS sequence"/>
</dbReference>
<evidence type="ECO:0008006" key="4">
    <source>
        <dbReference type="Google" id="ProtNLM"/>
    </source>
</evidence>
<keyword evidence="1" id="KW-0472">Membrane</keyword>
<evidence type="ECO:0000313" key="2">
    <source>
        <dbReference type="EMBL" id="ESL04887.1"/>
    </source>
</evidence>
<comment type="caution">
    <text evidence="2">The sequence shown here is derived from an EMBL/GenBank/DDBJ whole genome shotgun (WGS) entry which is preliminary data.</text>
</comment>
<accession>A0A061IV00</accession>
<sequence>MKATPHTPVSLPSFARSPLSLPFETASLASVFPPVLFLLCVFVCDFLLATSHFPVSSFPRCRLTTFFCHFFVSSL</sequence>